<protein>
    <submittedName>
        <fullName evidence="2">Acetyltransferase</fullName>
    </submittedName>
</protein>
<dbReference type="InterPro" id="IPR051554">
    <property type="entry name" value="Acetyltransferase_Eis"/>
</dbReference>
<evidence type="ECO:0000259" key="1">
    <source>
        <dbReference type="PROSITE" id="PS51186"/>
    </source>
</evidence>
<dbReference type="EMBL" id="CP003587">
    <property type="protein sequence ID" value="AGY59744.1"/>
    <property type="molecule type" value="Genomic_DNA"/>
</dbReference>
<evidence type="ECO:0000313" key="3">
    <source>
        <dbReference type="Proteomes" id="UP000017396"/>
    </source>
</evidence>
<organism evidence="2 3">
    <name type="scientific">Gloeobacter kilaueensis (strain ATCC BAA-2537 / CCAP 1431/1 / ULC 316 / JS1)</name>
    <dbReference type="NCBI Taxonomy" id="1183438"/>
    <lineage>
        <taxon>Bacteria</taxon>
        <taxon>Bacillati</taxon>
        <taxon>Cyanobacteriota</taxon>
        <taxon>Cyanophyceae</taxon>
        <taxon>Gloeobacterales</taxon>
        <taxon>Gloeobacteraceae</taxon>
        <taxon>Gloeobacter</taxon>
    </lineage>
</organism>
<evidence type="ECO:0000313" key="2">
    <source>
        <dbReference type="EMBL" id="AGY59744.1"/>
    </source>
</evidence>
<keyword evidence="2" id="KW-0808">Transferase</keyword>
<dbReference type="PANTHER" id="PTHR37817">
    <property type="entry name" value="N-ACETYLTRANSFERASE EIS"/>
    <property type="match status" value="1"/>
</dbReference>
<dbReference type="AlphaFoldDB" id="U5QQ33"/>
<keyword evidence="3" id="KW-1185">Reference proteome</keyword>
<dbReference type="Pfam" id="PF13530">
    <property type="entry name" value="SCP2_2"/>
    <property type="match status" value="1"/>
</dbReference>
<dbReference type="InterPro" id="IPR036527">
    <property type="entry name" value="SCP2_sterol-bd_dom_sf"/>
</dbReference>
<dbReference type="InterPro" id="IPR025559">
    <property type="entry name" value="Eis_dom"/>
</dbReference>
<dbReference type="Gene3D" id="3.40.630.30">
    <property type="match status" value="2"/>
</dbReference>
<dbReference type="HOGENOM" id="CLU_050659_4_0_3"/>
<dbReference type="PANTHER" id="PTHR37817:SF1">
    <property type="entry name" value="N-ACETYLTRANSFERASE EIS"/>
    <property type="match status" value="1"/>
</dbReference>
<dbReference type="Pfam" id="PF13527">
    <property type="entry name" value="Acetyltransf_9"/>
    <property type="match status" value="1"/>
</dbReference>
<proteinExistence type="predicted"/>
<dbReference type="InterPro" id="IPR016181">
    <property type="entry name" value="Acyl_CoA_acyltransferase"/>
</dbReference>
<feature type="domain" description="N-acetyltransferase" evidence="1">
    <location>
        <begin position="6"/>
        <end position="152"/>
    </location>
</feature>
<accession>U5QQ33</accession>
<dbReference type="Gene3D" id="3.30.1050.10">
    <property type="entry name" value="SCP2 sterol-binding domain"/>
    <property type="match status" value="1"/>
</dbReference>
<dbReference type="SUPFAM" id="SSF55718">
    <property type="entry name" value="SCP-like"/>
    <property type="match status" value="1"/>
</dbReference>
<dbReference type="Proteomes" id="UP000017396">
    <property type="component" value="Chromosome"/>
</dbReference>
<dbReference type="InterPro" id="IPR041380">
    <property type="entry name" value="Acetyltransf_17"/>
</dbReference>
<reference evidence="2 3" key="1">
    <citation type="journal article" date="2013" name="PLoS ONE">
        <title>Cultivation and Complete Genome Sequencing of Gloeobacter kilaueensis sp. nov., from a Lava Cave in Kilauea Caldera, Hawai'i.</title>
        <authorList>
            <person name="Saw J.H."/>
            <person name="Schatz M."/>
            <person name="Brown M.V."/>
            <person name="Kunkel D.D."/>
            <person name="Foster J.S."/>
            <person name="Shick H."/>
            <person name="Christensen S."/>
            <person name="Hou S."/>
            <person name="Wan X."/>
            <person name="Donachie S.P."/>
        </authorList>
    </citation>
    <scope>NUCLEOTIDE SEQUENCE [LARGE SCALE GENOMIC DNA]</scope>
    <source>
        <strain evidence="3">JS</strain>
    </source>
</reference>
<dbReference type="eggNOG" id="COG4552">
    <property type="taxonomic scope" value="Bacteria"/>
</dbReference>
<dbReference type="SUPFAM" id="SSF55729">
    <property type="entry name" value="Acyl-CoA N-acyltransferases (Nat)"/>
    <property type="match status" value="1"/>
</dbReference>
<sequence>MTNVSFEYGVVQAGQFDQLGQLVTQCFNFAPEHWPVFGERIGQANHRIVQVGTQIVGGLGIYRLGQYFGGCSVPMAGLAAVGVAPEWRGSGAASVLLAGTLRELHAEGMPLSALYPATQRVYRKAGYEQAGLACRWSAPAHSLDLGERQLAVEPIEAHFEPLLAELYHQFAHRQPGLLDRSRAIWERIFDPGSDRARLFAYRIGPLSAPEGYVIFCQQATERGYDLGVRDFVALTPQAQRRLWTFLADHRSLAEQVFWDGPPVEAAALLFEEQHCRLQAERWMLRIVDLGAALNLRGYAPSLEAELHIEVTDNLLTENTGRFVLSVFGGRAEVTPGGRGDCRLDIRALAPLYSGLFSAGQLAALGLVDAPPKAIETAERLFAGPVPWMNDHF</sequence>
<dbReference type="GO" id="GO:0030649">
    <property type="term" value="P:aminoglycoside antibiotic catabolic process"/>
    <property type="evidence" value="ECO:0007669"/>
    <property type="project" value="TreeGrafter"/>
</dbReference>
<dbReference type="PROSITE" id="PS51186">
    <property type="entry name" value="GNAT"/>
    <property type="match status" value="1"/>
</dbReference>
<dbReference type="KEGG" id="glj:GKIL_3498"/>
<dbReference type="GO" id="GO:0034069">
    <property type="term" value="F:aminoglycoside N-acetyltransferase activity"/>
    <property type="evidence" value="ECO:0007669"/>
    <property type="project" value="TreeGrafter"/>
</dbReference>
<gene>
    <name evidence="2" type="ORF">GKIL_3498</name>
</gene>
<dbReference type="Pfam" id="PF17668">
    <property type="entry name" value="Acetyltransf_17"/>
    <property type="match status" value="1"/>
</dbReference>
<dbReference type="RefSeq" id="WP_023175046.1">
    <property type="nucleotide sequence ID" value="NC_022600.1"/>
</dbReference>
<dbReference type="InterPro" id="IPR000182">
    <property type="entry name" value="GNAT_dom"/>
</dbReference>
<name>U5QQ33_GLOK1</name>
<dbReference type="STRING" id="1183438.GKIL_3498"/>